<evidence type="ECO:0000313" key="3">
    <source>
        <dbReference type="Proteomes" id="UP000243081"/>
    </source>
</evidence>
<evidence type="ECO:0000313" key="2">
    <source>
        <dbReference type="EMBL" id="OAQ97201.1"/>
    </source>
</evidence>
<protein>
    <submittedName>
        <fullName evidence="2">Uncharacterized protein</fullName>
    </submittedName>
</protein>
<accession>A0A179I5M2</accession>
<evidence type="ECO:0000256" key="1">
    <source>
        <dbReference type="SAM" id="MobiDB-lite"/>
    </source>
</evidence>
<reference evidence="2 3" key="1">
    <citation type="submission" date="2016-03" db="EMBL/GenBank/DDBJ databases">
        <title>Fine-scale spatial genetic structure of a fungal parasite of coffee scale insects.</title>
        <authorList>
            <person name="Jackson D."/>
            <person name="Zemenick K.A."/>
            <person name="Malloure B."/>
            <person name="Quandt C.A."/>
            <person name="James T.Y."/>
        </authorList>
    </citation>
    <scope>NUCLEOTIDE SEQUENCE [LARGE SCALE GENOMIC DNA]</scope>
    <source>
        <strain evidence="2 3">UM487</strain>
    </source>
</reference>
<dbReference type="AlphaFoldDB" id="A0A179I5M2"/>
<organism evidence="2 3">
    <name type="scientific">Cordyceps confragosa</name>
    <name type="common">Lecanicillium lecanii</name>
    <dbReference type="NCBI Taxonomy" id="2714763"/>
    <lineage>
        <taxon>Eukaryota</taxon>
        <taxon>Fungi</taxon>
        <taxon>Dikarya</taxon>
        <taxon>Ascomycota</taxon>
        <taxon>Pezizomycotina</taxon>
        <taxon>Sordariomycetes</taxon>
        <taxon>Hypocreomycetidae</taxon>
        <taxon>Hypocreales</taxon>
        <taxon>Cordycipitaceae</taxon>
        <taxon>Akanthomyces</taxon>
    </lineage>
</organism>
<name>A0A179I5M2_CORDF</name>
<feature type="region of interest" description="Disordered" evidence="1">
    <location>
        <begin position="19"/>
        <end position="44"/>
    </location>
</feature>
<feature type="compositionally biased region" description="Polar residues" evidence="1">
    <location>
        <begin position="25"/>
        <end position="37"/>
    </location>
</feature>
<keyword evidence="3" id="KW-1185">Reference proteome</keyword>
<dbReference type="Proteomes" id="UP000243081">
    <property type="component" value="Unassembled WGS sequence"/>
</dbReference>
<comment type="caution">
    <text evidence="2">The sequence shown here is derived from an EMBL/GenBank/DDBJ whole genome shotgun (WGS) entry which is preliminary data.</text>
</comment>
<sequence length="44" mass="4963">MGNVRQRCSNLGKLRSSSILSLSRPQPSGLLSHSSTWESRRYTQ</sequence>
<dbReference type="EMBL" id="LUKN01003634">
    <property type="protein sequence ID" value="OAQ97201.1"/>
    <property type="molecule type" value="Genomic_DNA"/>
</dbReference>
<proteinExistence type="predicted"/>
<gene>
    <name evidence="2" type="ORF">LLEC1_02969</name>
</gene>